<dbReference type="Proteomes" id="UP001213000">
    <property type="component" value="Unassembled WGS sequence"/>
</dbReference>
<reference evidence="1" key="1">
    <citation type="submission" date="2022-07" db="EMBL/GenBank/DDBJ databases">
        <title>Genome Sequence of Leucocoprinus birnbaumii.</title>
        <authorList>
            <person name="Buettner E."/>
        </authorList>
    </citation>
    <scope>NUCLEOTIDE SEQUENCE</scope>
    <source>
        <strain evidence="1">VT141</strain>
    </source>
</reference>
<gene>
    <name evidence="1" type="ORF">NP233_g320</name>
</gene>
<keyword evidence="2" id="KW-1185">Reference proteome</keyword>
<evidence type="ECO:0000313" key="1">
    <source>
        <dbReference type="EMBL" id="KAJ3576592.1"/>
    </source>
</evidence>
<sequence length="267" mass="29964">MSTHSRESSFISSILAYPTSSSPAPDAAPDNSSEPVGQSACVVCYIEKNQDPKMFYIKQHGGFVSFTDDPHFMEVTRVFETRFEIFINSVGDFLPVSPDMLEWRFPSQKYSFFLLKKEALAEEDCPKINDWAMLLMDDIDEYIRERASSPLPPSSPPPESAPIEPMAVQYQDVTTQTDRSIPSEEVAACSQRGMKRKYSESEGTGTRNITTFNINLNIMGHTTDGTINLQGNRHRKSKGRKGKKWARNVQVHIGTGEQDDPIDVDAL</sequence>
<evidence type="ECO:0000313" key="2">
    <source>
        <dbReference type="Proteomes" id="UP001213000"/>
    </source>
</evidence>
<protein>
    <submittedName>
        <fullName evidence="1">Uncharacterized protein</fullName>
    </submittedName>
</protein>
<name>A0AAD5W2I7_9AGAR</name>
<organism evidence="1 2">
    <name type="scientific">Leucocoprinus birnbaumii</name>
    <dbReference type="NCBI Taxonomy" id="56174"/>
    <lineage>
        <taxon>Eukaryota</taxon>
        <taxon>Fungi</taxon>
        <taxon>Dikarya</taxon>
        <taxon>Basidiomycota</taxon>
        <taxon>Agaricomycotina</taxon>
        <taxon>Agaricomycetes</taxon>
        <taxon>Agaricomycetidae</taxon>
        <taxon>Agaricales</taxon>
        <taxon>Agaricineae</taxon>
        <taxon>Agaricaceae</taxon>
        <taxon>Leucocoprinus</taxon>
    </lineage>
</organism>
<proteinExistence type="predicted"/>
<comment type="caution">
    <text evidence="1">The sequence shown here is derived from an EMBL/GenBank/DDBJ whole genome shotgun (WGS) entry which is preliminary data.</text>
</comment>
<dbReference type="EMBL" id="JANIEX010000008">
    <property type="protein sequence ID" value="KAJ3576592.1"/>
    <property type="molecule type" value="Genomic_DNA"/>
</dbReference>
<dbReference type="AlphaFoldDB" id="A0AAD5W2I7"/>
<accession>A0AAD5W2I7</accession>